<dbReference type="EMBL" id="JAMPKM010000001">
    <property type="protein sequence ID" value="MEP0815514.1"/>
    <property type="molecule type" value="Genomic_DNA"/>
</dbReference>
<dbReference type="RefSeq" id="WP_190431067.1">
    <property type="nucleotide sequence ID" value="NZ_JAMPKM010000001.1"/>
</dbReference>
<keyword evidence="1" id="KW-0472">Membrane</keyword>
<keyword evidence="1" id="KW-1133">Transmembrane helix</keyword>
<dbReference type="Proteomes" id="UP001464891">
    <property type="component" value="Unassembled WGS sequence"/>
</dbReference>
<feature type="transmembrane region" description="Helical" evidence="1">
    <location>
        <begin position="20"/>
        <end position="46"/>
    </location>
</feature>
<evidence type="ECO:0000256" key="1">
    <source>
        <dbReference type="SAM" id="Phobius"/>
    </source>
</evidence>
<reference evidence="2 3" key="1">
    <citation type="submission" date="2022-04" db="EMBL/GenBank/DDBJ databases">
        <title>Positive selection, recombination, and allopatry shape intraspecific diversity of widespread and dominant cyanobacteria.</title>
        <authorList>
            <person name="Wei J."/>
            <person name="Shu W."/>
            <person name="Hu C."/>
        </authorList>
    </citation>
    <scope>NUCLEOTIDE SEQUENCE [LARGE SCALE GENOMIC DNA]</scope>
    <source>
        <strain evidence="2 3">GB2-A4</strain>
    </source>
</reference>
<accession>A0ABV0J163</accession>
<protein>
    <submittedName>
        <fullName evidence="2">Uncharacterized protein</fullName>
    </submittedName>
</protein>
<keyword evidence="3" id="KW-1185">Reference proteome</keyword>
<comment type="caution">
    <text evidence="2">The sequence shown here is derived from an EMBL/GenBank/DDBJ whole genome shotgun (WGS) entry which is preliminary data.</text>
</comment>
<name>A0ABV0J163_9CYAN</name>
<evidence type="ECO:0000313" key="2">
    <source>
        <dbReference type="EMBL" id="MEP0815514.1"/>
    </source>
</evidence>
<sequence>MASHNKLLHEGVPGSSGHSLAWEVMVVLACGLGIWLVMMVFFVGVVV</sequence>
<keyword evidence="1" id="KW-0812">Transmembrane</keyword>
<gene>
    <name evidence="2" type="ORF">NC998_00215</name>
</gene>
<proteinExistence type="predicted"/>
<organism evidence="2 3">
    <name type="scientific">Trichocoleus desertorum GB2-A4</name>
    <dbReference type="NCBI Taxonomy" id="2933944"/>
    <lineage>
        <taxon>Bacteria</taxon>
        <taxon>Bacillati</taxon>
        <taxon>Cyanobacteriota</taxon>
        <taxon>Cyanophyceae</taxon>
        <taxon>Leptolyngbyales</taxon>
        <taxon>Trichocoleusaceae</taxon>
        <taxon>Trichocoleus</taxon>
    </lineage>
</organism>
<evidence type="ECO:0000313" key="3">
    <source>
        <dbReference type="Proteomes" id="UP001464891"/>
    </source>
</evidence>